<dbReference type="AlphaFoldDB" id="A0AAQ3NR54"/>
<gene>
    <name evidence="1" type="ORF">V8G54_017573</name>
</gene>
<protein>
    <submittedName>
        <fullName evidence="1">Uncharacterized protein</fullName>
    </submittedName>
</protein>
<dbReference type="EMBL" id="CP144696">
    <property type="protein sequence ID" value="WVZ13043.1"/>
    <property type="molecule type" value="Genomic_DNA"/>
</dbReference>
<accession>A0AAQ3NR54</accession>
<organism evidence="1 2">
    <name type="scientific">Vigna mungo</name>
    <name type="common">Black gram</name>
    <name type="synonym">Phaseolus mungo</name>
    <dbReference type="NCBI Taxonomy" id="3915"/>
    <lineage>
        <taxon>Eukaryota</taxon>
        <taxon>Viridiplantae</taxon>
        <taxon>Streptophyta</taxon>
        <taxon>Embryophyta</taxon>
        <taxon>Tracheophyta</taxon>
        <taxon>Spermatophyta</taxon>
        <taxon>Magnoliopsida</taxon>
        <taxon>eudicotyledons</taxon>
        <taxon>Gunneridae</taxon>
        <taxon>Pentapetalae</taxon>
        <taxon>rosids</taxon>
        <taxon>fabids</taxon>
        <taxon>Fabales</taxon>
        <taxon>Fabaceae</taxon>
        <taxon>Papilionoideae</taxon>
        <taxon>50 kb inversion clade</taxon>
        <taxon>NPAAA clade</taxon>
        <taxon>indigoferoid/millettioid clade</taxon>
        <taxon>Phaseoleae</taxon>
        <taxon>Vigna</taxon>
    </lineage>
</organism>
<name>A0AAQ3NR54_VIGMU</name>
<sequence>MVVTDNNGQVCRVCLQFSLCSLATAKVSLKYKDFGGFGASGCCVVLDHWLESTLGCKVTKKPLFKSCPWHGTALSRIRTKEGTNKETKQIPKPCSNLIMRHSLTIITSSIHPHAIACMPIIIRSSTRSDTAHATPAHSID</sequence>
<evidence type="ECO:0000313" key="2">
    <source>
        <dbReference type="Proteomes" id="UP001374535"/>
    </source>
</evidence>
<proteinExistence type="predicted"/>
<evidence type="ECO:0000313" key="1">
    <source>
        <dbReference type="EMBL" id="WVZ13043.1"/>
    </source>
</evidence>
<keyword evidence="2" id="KW-1185">Reference proteome</keyword>
<dbReference type="Proteomes" id="UP001374535">
    <property type="component" value="Chromosome 5"/>
</dbReference>
<reference evidence="1 2" key="1">
    <citation type="journal article" date="2023" name="Life. Sci Alliance">
        <title>Evolutionary insights into 3D genome organization and epigenetic landscape of Vigna mungo.</title>
        <authorList>
            <person name="Junaid A."/>
            <person name="Singh B."/>
            <person name="Bhatia S."/>
        </authorList>
    </citation>
    <scope>NUCLEOTIDE SEQUENCE [LARGE SCALE GENOMIC DNA]</scope>
    <source>
        <strain evidence="1">Urdbean</strain>
    </source>
</reference>